<name>A0A0B6F3A1_9CORY</name>
<protein>
    <submittedName>
        <fullName evidence="1">Putative thioesterase</fullName>
        <ecNumber evidence="1">3.1.2.-</ecNumber>
    </submittedName>
</protein>
<dbReference type="RefSeq" id="WP_042532038.1">
    <property type="nucleotide sequence ID" value="NZ_CP010827.1"/>
</dbReference>
<accession>A0A0B6F3A1</accession>
<dbReference type="EC" id="3.1.2.-" evidence="1"/>
<dbReference type="InterPro" id="IPR029069">
    <property type="entry name" value="HotDog_dom_sf"/>
</dbReference>
<dbReference type="Gene3D" id="3.10.129.10">
    <property type="entry name" value="Hotdog Thioesterase"/>
    <property type="match status" value="1"/>
</dbReference>
<dbReference type="Proteomes" id="UP000031890">
    <property type="component" value="Chromosome"/>
</dbReference>
<organism evidence="1 2">
    <name type="scientific">Corynebacterium singulare</name>
    <dbReference type="NCBI Taxonomy" id="161899"/>
    <lineage>
        <taxon>Bacteria</taxon>
        <taxon>Bacillati</taxon>
        <taxon>Actinomycetota</taxon>
        <taxon>Actinomycetes</taxon>
        <taxon>Mycobacteriales</taxon>
        <taxon>Corynebacteriaceae</taxon>
        <taxon>Corynebacterium</taxon>
    </lineage>
</organism>
<gene>
    <name evidence="1" type="ORF">CSING_10620</name>
</gene>
<evidence type="ECO:0000313" key="2">
    <source>
        <dbReference type="Proteomes" id="UP000031890"/>
    </source>
</evidence>
<evidence type="ECO:0000313" key="1">
    <source>
        <dbReference type="EMBL" id="AJI79634.1"/>
    </source>
</evidence>
<dbReference type="Pfam" id="PF13279">
    <property type="entry name" value="4HBT_2"/>
    <property type="match status" value="1"/>
</dbReference>
<keyword evidence="1" id="KW-0378">Hydrolase</keyword>
<dbReference type="HOGENOM" id="CLU_101141_2_0_11"/>
<dbReference type="CDD" id="cd00586">
    <property type="entry name" value="4HBT"/>
    <property type="match status" value="1"/>
</dbReference>
<dbReference type="OrthoDB" id="9799036at2"/>
<dbReference type="SUPFAM" id="SSF54637">
    <property type="entry name" value="Thioesterase/thiol ester dehydrase-isomerase"/>
    <property type="match status" value="1"/>
</dbReference>
<dbReference type="KEGG" id="csx:CSING_10620"/>
<dbReference type="PANTHER" id="PTHR31793">
    <property type="entry name" value="4-HYDROXYBENZOYL-COA THIOESTERASE FAMILY MEMBER"/>
    <property type="match status" value="1"/>
</dbReference>
<dbReference type="InterPro" id="IPR050563">
    <property type="entry name" value="4-hydroxybenzoyl-CoA_TE"/>
</dbReference>
<dbReference type="EMBL" id="CP010827">
    <property type="protein sequence ID" value="AJI79634.1"/>
    <property type="molecule type" value="Genomic_DNA"/>
</dbReference>
<proteinExistence type="predicted"/>
<dbReference type="PANTHER" id="PTHR31793:SF24">
    <property type="entry name" value="LONG-CHAIN ACYL-COA THIOESTERASE FADM"/>
    <property type="match status" value="1"/>
</dbReference>
<dbReference type="GO" id="GO:0047617">
    <property type="term" value="F:fatty acyl-CoA hydrolase activity"/>
    <property type="evidence" value="ECO:0007669"/>
    <property type="project" value="TreeGrafter"/>
</dbReference>
<dbReference type="AlphaFoldDB" id="A0A0B6F3A1"/>
<dbReference type="STRING" id="161899.CSING_10620"/>
<sequence>MSAQHVVSEETTDNVHALTVGVRWSDFDMYGHMMNANFIELAQEARLAFAMHNFYSRGVNMVAFVRHIEADYVRPLKWDGRHGTVTVETTVVRLGKTSFTTRQKVKDSQGEVACVIDCVQVTMDPETQKPREVTEEERAIILEHALVELDENA</sequence>
<reference evidence="1 2" key="1">
    <citation type="journal article" date="2015" name="Genome Announc.">
        <title>Complete Genome Sequence and Annotation of Corynebacterium singulare DSM 44357, Isolated from a Human Semen Specimen.</title>
        <authorList>
            <person name="Merten M."/>
            <person name="Brinkrolf K."/>
            <person name="Albersmeier A."/>
            <person name="Kutter Y."/>
            <person name="Ruckert C."/>
            <person name="Tauch A."/>
        </authorList>
    </citation>
    <scope>NUCLEOTIDE SEQUENCE [LARGE SCALE GENOMIC DNA]</scope>
    <source>
        <strain evidence="1">IBS B52218</strain>
    </source>
</reference>